<accession>A0A8S3QCG8</accession>
<name>A0A8S3QCG8_MYTED</name>
<organism evidence="1 2">
    <name type="scientific">Mytilus edulis</name>
    <name type="common">Blue mussel</name>
    <dbReference type="NCBI Taxonomy" id="6550"/>
    <lineage>
        <taxon>Eukaryota</taxon>
        <taxon>Metazoa</taxon>
        <taxon>Spiralia</taxon>
        <taxon>Lophotrochozoa</taxon>
        <taxon>Mollusca</taxon>
        <taxon>Bivalvia</taxon>
        <taxon>Autobranchia</taxon>
        <taxon>Pteriomorphia</taxon>
        <taxon>Mytilida</taxon>
        <taxon>Mytiloidea</taxon>
        <taxon>Mytilidae</taxon>
        <taxon>Mytilinae</taxon>
        <taxon>Mytilus</taxon>
    </lineage>
</organism>
<keyword evidence="2" id="KW-1185">Reference proteome</keyword>
<dbReference type="AlphaFoldDB" id="A0A8S3QCG8"/>
<evidence type="ECO:0000313" key="2">
    <source>
        <dbReference type="Proteomes" id="UP000683360"/>
    </source>
</evidence>
<sequence length="169" mass="20078">MSLTCLRRQLDSKEKLLKKYSKDPVVRTSYFSLLKLYRKSRKHKLKEFRQSVMNELDNLHDNNPNKYWDLLKELSKDNNKSSSPDIPSNTWFEYFKDLNKSKVNTPNDNFVNNFKQMEKEKIFSELDFQINDQEIITAICTLKNKKSSGFDMILNEMLKCSQSFLLNSL</sequence>
<comment type="caution">
    <text evidence="1">The sequence shown here is derived from an EMBL/GenBank/DDBJ whole genome shotgun (WGS) entry which is preliminary data.</text>
</comment>
<proteinExistence type="predicted"/>
<evidence type="ECO:0000313" key="1">
    <source>
        <dbReference type="EMBL" id="CAG2193106.1"/>
    </source>
</evidence>
<protein>
    <submittedName>
        <fullName evidence="1">Uncharacterized protein</fullName>
    </submittedName>
</protein>
<dbReference type="EMBL" id="CAJPWZ010000459">
    <property type="protein sequence ID" value="CAG2193106.1"/>
    <property type="molecule type" value="Genomic_DNA"/>
</dbReference>
<dbReference type="OrthoDB" id="5963756at2759"/>
<gene>
    <name evidence="1" type="ORF">MEDL_8300</name>
</gene>
<reference evidence="1" key="1">
    <citation type="submission" date="2021-03" db="EMBL/GenBank/DDBJ databases">
        <authorList>
            <person name="Bekaert M."/>
        </authorList>
    </citation>
    <scope>NUCLEOTIDE SEQUENCE</scope>
</reference>
<dbReference type="Proteomes" id="UP000683360">
    <property type="component" value="Unassembled WGS sequence"/>
</dbReference>